<feature type="transmembrane region" description="Helical" evidence="1">
    <location>
        <begin position="56"/>
        <end position="76"/>
    </location>
</feature>
<sequence length="81" mass="9137">MKKVLIKLVRILSIIAIILNVIGTSALFYIAHTHNLLGFVIQTWQNNPLNFSNSDVLIINNAIIFLVIPILLLTFVKNPKK</sequence>
<evidence type="ECO:0000313" key="2">
    <source>
        <dbReference type="EMBL" id="VYT79063.1"/>
    </source>
</evidence>
<keyword evidence="1" id="KW-0472">Membrane</keyword>
<dbReference type="AlphaFoldDB" id="A0A6N2ZK88"/>
<name>A0A6N2ZK88_ENTCA</name>
<proteinExistence type="predicted"/>
<feature type="transmembrane region" description="Helical" evidence="1">
    <location>
        <begin position="12"/>
        <end position="31"/>
    </location>
</feature>
<dbReference type="RefSeq" id="WP_159160958.1">
    <property type="nucleotide sequence ID" value="NZ_CACRTX010000005.1"/>
</dbReference>
<protein>
    <submittedName>
        <fullName evidence="2">Uncharacterized protein</fullName>
    </submittedName>
</protein>
<organism evidence="2">
    <name type="scientific">Enterococcus casseliflavus</name>
    <name type="common">Enterococcus flavescens</name>
    <dbReference type="NCBI Taxonomy" id="37734"/>
    <lineage>
        <taxon>Bacteria</taxon>
        <taxon>Bacillati</taxon>
        <taxon>Bacillota</taxon>
        <taxon>Bacilli</taxon>
        <taxon>Lactobacillales</taxon>
        <taxon>Enterococcaceae</taxon>
        <taxon>Enterococcus</taxon>
    </lineage>
</organism>
<accession>A0A6N2ZK88</accession>
<keyword evidence="1" id="KW-1133">Transmembrane helix</keyword>
<keyword evidence="1" id="KW-0812">Transmembrane</keyword>
<evidence type="ECO:0000256" key="1">
    <source>
        <dbReference type="SAM" id="Phobius"/>
    </source>
</evidence>
<gene>
    <name evidence="2" type="ORF">ECLFYP2_01622</name>
</gene>
<dbReference type="EMBL" id="CACRTX010000005">
    <property type="protein sequence ID" value="VYT79063.1"/>
    <property type="molecule type" value="Genomic_DNA"/>
</dbReference>
<reference evidence="2" key="1">
    <citation type="submission" date="2019-11" db="EMBL/GenBank/DDBJ databases">
        <authorList>
            <person name="Feng L."/>
        </authorList>
    </citation>
    <scope>NUCLEOTIDE SEQUENCE</scope>
    <source>
        <strain evidence="2">ECasseliflavusLFYP2</strain>
    </source>
</reference>